<gene>
    <name evidence="1" type="ordered locus">EFER_0529</name>
</gene>
<evidence type="ECO:0000313" key="2">
    <source>
        <dbReference type="Proteomes" id="UP000000745"/>
    </source>
</evidence>
<dbReference type="HOGENOM" id="CLU_1487243_0_0_6"/>
<proteinExistence type="predicted"/>
<evidence type="ECO:0000313" key="1">
    <source>
        <dbReference type="EMBL" id="CAQ88076.1"/>
    </source>
</evidence>
<sequence>MHRMQTVWYLQHTHFGEMKGIGIYTRYELALQAKKEVENKPGFVDYPENFQFIEYILNQDLWGDFPVTQVDDLVEPMVYSLWHIRDDEADDYAFLGIYTTAKLAEQARERACRYFHEDAANIQPDQGQLDRTWWEEGFISWDEASELIVPNAG</sequence>
<dbReference type="KEGG" id="efe:EFER_0529"/>
<organism evidence="1 2">
    <name type="scientific">Escherichia fergusonii (strain ATCC 35469 / DSM 13698 / CCUG 18766 / IAM 14443 / JCM 21226 / LMG 7866 / NBRC 102419 / NCTC 12128 / CDC 0568-73)</name>
    <dbReference type="NCBI Taxonomy" id="585054"/>
    <lineage>
        <taxon>Bacteria</taxon>
        <taxon>Pseudomonadati</taxon>
        <taxon>Pseudomonadota</taxon>
        <taxon>Gammaproteobacteria</taxon>
        <taxon>Enterobacterales</taxon>
        <taxon>Enterobacteriaceae</taxon>
        <taxon>Escherichia</taxon>
    </lineage>
</organism>
<dbReference type="Proteomes" id="UP000000745">
    <property type="component" value="Chromosome"/>
</dbReference>
<reference evidence="2" key="1">
    <citation type="journal article" date="2009" name="PLoS Genet.">
        <title>Organised genome dynamics in the Escherichia coli species results in highly diverse adaptive paths.</title>
        <authorList>
            <person name="Touchon M."/>
            <person name="Hoede C."/>
            <person name="Tenaillon O."/>
            <person name="Barbe V."/>
            <person name="Baeriswyl S."/>
            <person name="Bidet P."/>
            <person name="Bingen E."/>
            <person name="Bonacorsi S."/>
            <person name="Bouchier C."/>
            <person name="Bouvet O."/>
            <person name="Calteau A."/>
            <person name="Chiapello H."/>
            <person name="Clermont O."/>
            <person name="Cruveiller S."/>
            <person name="Danchin A."/>
            <person name="Diard M."/>
            <person name="Dossat C."/>
            <person name="Karoui M.E."/>
            <person name="Frapy E."/>
            <person name="Garry L."/>
            <person name="Ghigo J.M."/>
            <person name="Gilles A.M."/>
            <person name="Johnson J."/>
            <person name="Le Bouguenec C."/>
            <person name="Lescat M."/>
            <person name="Mangenot S."/>
            <person name="Martinez-Jehanne V."/>
            <person name="Matic I."/>
            <person name="Nassif X."/>
            <person name="Oztas S."/>
            <person name="Petit M.A."/>
            <person name="Pichon C."/>
            <person name="Rouy Z."/>
            <person name="Ruf C.S."/>
            <person name="Schneider D."/>
            <person name="Tourret J."/>
            <person name="Vacherie B."/>
            <person name="Vallenet D."/>
            <person name="Medigue C."/>
            <person name="Rocha E.P.C."/>
            <person name="Denamur E."/>
        </authorList>
    </citation>
    <scope>NUCLEOTIDE SEQUENCE [LARGE SCALE GENOMIC DNA]</scope>
    <source>
        <strain evidence="2">ATCC 35469 / DSM 13698 / BCRC 15582 / CCUG 18766 / IAM 14443 / JCM 21226 / LMG 7866 / NBRC 102419 / NCTC 12128 / CDC 0568-73</strain>
    </source>
</reference>
<dbReference type="AlphaFoldDB" id="B7LV18"/>
<dbReference type="EMBL" id="CU928158">
    <property type="protein sequence ID" value="CAQ88076.1"/>
    <property type="molecule type" value="Genomic_DNA"/>
</dbReference>
<accession>B7LV18</accession>
<keyword evidence="2" id="KW-1185">Reference proteome</keyword>
<protein>
    <submittedName>
        <fullName evidence="1">Uncharacterized protein</fullName>
    </submittedName>
</protein>
<name>B7LV18_ESCF3</name>